<dbReference type="HOGENOM" id="CLU_008279_7_0_1"/>
<keyword evidence="4 7" id="KW-0833">Ubl conjugation pathway</keyword>
<evidence type="ECO:0000256" key="7">
    <source>
        <dbReference type="RuleBase" id="RU366025"/>
    </source>
</evidence>
<dbReference type="GO" id="GO:0006508">
    <property type="term" value="P:proteolysis"/>
    <property type="evidence" value="ECO:0007669"/>
    <property type="project" value="UniProtKB-KW"/>
</dbReference>
<dbReference type="AlphaFoldDB" id="R7T7D9"/>
<organism evidence="10">
    <name type="scientific">Capitella teleta</name>
    <name type="common">Polychaete worm</name>
    <dbReference type="NCBI Taxonomy" id="283909"/>
    <lineage>
        <taxon>Eukaryota</taxon>
        <taxon>Metazoa</taxon>
        <taxon>Spiralia</taxon>
        <taxon>Lophotrochozoa</taxon>
        <taxon>Annelida</taxon>
        <taxon>Polychaeta</taxon>
        <taxon>Sedentaria</taxon>
        <taxon>Scolecida</taxon>
        <taxon>Capitellidae</taxon>
        <taxon>Capitella</taxon>
    </lineage>
</organism>
<dbReference type="InterPro" id="IPR050164">
    <property type="entry name" value="Peptidase_C19"/>
</dbReference>
<dbReference type="FunFam" id="3.90.70.10:FF:000092">
    <property type="entry name" value="Ubiquitin carboxyl-terminal hydrolase"/>
    <property type="match status" value="1"/>
</dbReference>
<evidence type="ECO:0000256" key="5">
    <source>
        <dbReference type="ARBA" id="ARBA00022801"/>
    </source>
</evidence>
<dbReference type="InterPro" id="IPR018200">
    <property type="entry name" value="USP_CS"/>
</dbReference>
<dbReference type="EnsemblMetazoa" id="CapteT168563">
    <property type="protein sequence ID" value="CapteP168563"/>
    <property type="gene ID" value="CapteG168563"/>
</dbReference>
<name>R7T7D9_CAPTE</name>
<gene>
    <name evidence="10" type="ORF">CAPTEDRAFT_168563</name>
</gene>
<reference evidence="12" key="1">
    <citation type="submission" date="2012-12" db="EMBL/GenBank/DDBJ databases">
        <authorList>
            <person name="Hellsten U."/>
            <person name="Grimwood J."/>
            <person name="Chapman J.A."/>
            <person name="Shapiro H."/>
            <person name="Aerts A."/>
            <person name="Otillar R.P."/>
            <person name="Terry A.Y."/>
            <person name="Boore J.L."/>
            <person name="Simakov O."/>
            <person name="Marletaz F."/>
            <person name="Cho S.-J."/>
            <person name="Edsinger-Gonzales E."/>
            <person name="Havlak P."/>
            <person name="Kuo D.-H."/>
            <person name="Larsson T."/>
            <person name="Lv J."/>
            <person name="Arendt D."/>
            <person name="Savage R."/>
            <person name="Osoegawa K."/>
            <person name="de Jong P."/>
            <person name="Lindberg D.R."/>
            <person name="Seaver E.C."/>
            <person name="Weisblat D.A."/>
            <person name="Putnam N.H."/>
            <person name="Grigoriev I.V."/>
            <person name="Rokhsar D.S."/>
        </authorList>
    </citation>
    <scope>NUCLEOTIDE SEQUENCE</scope>
    <source>
        <strain evidence="12">I ESC-2004</strain>
    </source>
</reference>
<dbReference type="EMBL" id="KB312379">
    <property type="protein sequence ID" value="ELT87325.1"/>
    <property type="molecule type" value="Genomic_DNA"/>
</dbReference>
<dbReference type="CDD" id="cd02257">
    <property type="entry name" value="Peptidase_C19"/>
    <property type="match status" value="1"/>
</dbReference>
<dbReference type="PROSITE" id="PS00972">
    <property type="entry name" value="USP_1"/>
    <property type="match status" value="1"/>
</dbReference>
<dbReference type="GO" id="GO:0016579">
    <property type="term" value="P:protein deubiquitination"/>
    <property type="evidence" value="ECO:0007669"/>
    <property type="project" value="InterPro"/>
</dbReference>
<dbReference type="GO" id="GO:0010506">
    <property type="term" value="P:regulation of autophagy"/>
    <property type="evidence" value="ECO:0007669"/>
    <property type="project" value="TreeGrafter"/>
</dbReference>
<dbReference type="PANTHER" id="PTHR24006">
    <property type="entry name" value="UBIQUITIN CARBOXYL-TERMINAL HYDROLASE"/>
    <property type="match status" value="1"/>
</dbReference>
<comment type="catalytic activity">
    <reaction evidence="1 7">
        <text>Thiol-dependent hydrolysis of ester, thioester, amide, peptide and isopeptide bonds formed by the C-terminal Gly of ubiquitin (a 76-residue protein attached to proteins as an intracellular targeting signal).</text>
        <dbReference type="EC" id="3.4.19.12"/>
    </reaction>
</comment>
<dbReference type="InterPro" id="IPR028889">
    <property type="entry name" value="USP"/>
</dbReference>
<dbReference type="Proteomes" id="UP000014760">
    <property type="component" value="Unassembled WGS sequence"/>
</dbReference>
<dbReference type="STRING" id="283909.R7T7D9"/>
<evidence type="ECO:0000256" key="2">
    <source>
        <dbReference type="ARBA" id="ARBA00005427"/>
    </source>
</evidence>
<evidence type="ECO:0000256" key="4">
    <source>
        <dbReference type="ARBA" id="ARBA00022786"/>
    </source>
</evidence>
<feature type="domain" description="USP" evidence="9">
    <location>
        <begin position="3"/>
        <end position="380"/>
    </location>
</feature>
<reference evidence="11" key="3">
    <citation type="submission" date="2015-06" db="UniProtKB">
        <authorList>
            <consortium name="EnsemblMetazoa"/>
        </authorList>
    </citation>
    <scope>IDENTIFICATION</scope>
</reference>
<dbReference type="PROSITE" id="PS00973">
    <property type="entry name" value="USP_2"/>
    <property type="match status" value="1"/>
</dbReference>
<dbReference type="PROSITE" id="PS50235">
    <property type="entry name" value="USP_3"/>
    <property type="match status" value="1"/>
</dbReference>
<feature type="region of interest" description="Disordered" evidence="8">
    <location>
        <begin position="138"/>
        <end position="170"/>
    </location>
</feature>
<dbReference type="SUPFAM" id="SSF54001">
    <property type="entry name" value="Cysteine proteinases"/>
    <property type="match status" value="1"/>
</dbReference>
<dbReference type="InterPro" id="IPR001394">
    <property type="entry name" value="Peptidase_C19_UCH"/>
</dbReference>
<reference evidence="10 12" key="2">
    <citation type="journal article" date="2013" name="Nature">
        <title>Insights into bilaterian evolution from three spiralian genomes.</title>
        <authorList>
            <person name="Simakov O."/>
            <person name="Marletaz F."/>
            <person name="Cho S.J."/>
            <person name="Edsinger-Gonzales E."/>
            <person name="Havlak P."/>
            <person name="Hellsten U."/>
            <person name="Kuo D.H."/>
            <person name="Larsson T."/>
            <person name="Lv J."/>
            <person name="Arendt D."/>
            <person name="Savage R."/>
            <person name="Osoegawa K."/>
            <person name="de Jong P."/>
            <person name="Grimwood J."/>
            <person name="Chapman J.A."/>
            <person name="Shapiro H."/>
            <person name="Aerts A."/>
            <person name="Otillar R.P."/>
            <person name="Terry A.Y."/>
            <person name="Boore J.L."/>
            <person name="Grigoriev I.V."/>
            <person name="Lindberg D.R."/>
            <person name="Seaver E.C."/>
            <person name="Weisblat D.A."/>
            <person name="Putnam N.H."/>
            <person name="Rokhsar D.S."/>
        </authorList>
    </citation>
    <scope>NUCLEOTIDE SEQUENCE</scope>
    <source>
        <strain evidence="10 12">I ESC-2004</strain>
    </source>
</reference>
<dbReference type="PROSITE" id="PS51257">
    <property type="entry name" value="PROKAR_LIPOPROTEIN"/>
    <property type="match status" value="1"/>
</dbReference>
<evidence type="ECO:0000256" key="8">
    <source>
        <dbReference type="SAM" id="MobiDB-lite"/>
    </source>
</evidence>
<proteinExistence type="inferred from homology"/>
<dbReference type="GO" id="GO:0005829">
    <property type="term" value="C:cytosol"/>
    <property type="evidence" value="ECO:0007669"/>
    <property type="project" value="TreeGrafter"/>
</dbReference>
<evidence type="ECO:0000256" key="1">
    <source>
        <dbReference type="ARBA" id="ARBA00000707"/>
    </source>
</evidence>
<dbReference type="Gene3D" id="3.90.70.10">
    <property type="entry name" value="Cysteine proteinases"/>
    <property type="match status" value="1"/>
</dbReference>
<dbReference type="GO" id="GO:0004843">
    <property type="term" value="F:cysteine-type deubiquitinase activity"/>
    <property type="evidence" value="ECO:0007669"/>
    <property type="project" value="UniProtKB-UniRule"/>
</dbReference>
<evidence type="ECO:0000256" key="6">
    <source>
        <dbReference type="ARBA" id="ARBA00022807"/>
    </source>
</evidence>
<keyword evidence="6 7" id="KW-0788">Thiol protease</keyword>
<evidence type="ECO:0000259" key="9">
    <source>
        <dbReference type="PROSITE" id="PS50235"/>
    </source>
</evidence>
<evidence type="ECO:0000313" key="10">
    <source>
        <dbReference type="EMBL" id="ELT87325.1"/>
    </source>
</evidence>
<comment type="similarity">
    <text evidence="2">Belongs to the peptidase C19 family. USP10 subfamily.</text>
</comment>
<keyword evidence="3 7" id="KW-0645">Protease</keyword>
<feature type="compositionally biased region" description="Acidic residues" evidence="8">
    <location>
        <begin position="155"/>
        <end position="164"/>
    </location>
</feature>
<dbReference type="Pfam" id="PF00443">
    <property type="entry name" value="UCH"/>
    <property type="match status" value="1"/>
</dbReference>
<dbReference type="PANTHER" id="PTHR24006:SF687">
    <property type="entry name" value="UBIQUITIN CARBOXYL-TERMINAL HYDROLASE 10"/>
    <property type="match status" value="1"/>
</dbReference>
<evidence type="ECO:0000256" key="3">
    <source>
        <dbReference type="ARBA" id="ARBA00022670"/>
    </source>
</evidence>
<sequence length="383" mass="42910">MPRGLHNKGNWCYVNATLQALLACPPFYHLMKSLPDFPALARGPSSTPVIDCLVEFVNAFSTMQYKPLEKSALNAKGTVRQDIQTGIPFEPTYVYKMLHVIKNDTGFQHGRQEDAEEFLSCLLNALHDEMLASLQTLQPPSEELPPSDPVPEVNGDGEEQEEGWEQVGPKNKSVLTREAKFKTSPVSAMMRGQLRSVLHKTGARESATLEPFFSLQLDIQGKDIRSVEDALGGLTSRETLHGFTCSKTKQEVDATQRLLLEELPPVLILHLKWFSYDKSGGIQKNVKQVDFAADLEINKDLLSANAKSRLTSAQRKYKLFAVVNHLGGRAIGGHYITDVFHPGINSWVRCDDSHVYSLPLSKVLKYVSPKVPYLLYYRRLDLN</sequence>
<dbReference type="EC" id="3.4.19.12" evidence="7"/>
<evidence type="ECO:0000313" key="12">
    <source>
        <dbReference type="Proteomes" id="UP000014760"/>
    </source>
</evidence>
<dbReference type="GO" id="GO:0005634">
    <property type="term" value="C:nucleus"/>
    <property type="evidence" value="ECO:0007669"/>
    <property type="project" value="TreeGrafter"/>
</dbReference>
<dbReference type="EMBL" id="AMQN01003650">
    <property type="status" value="NOT_ANNOTATED_CDS"/>
    <property type="molecule type" value="Genomic_DNA"/>
</dbReference>
<dbReference type="OMA" id="TATKQMY"/>
<dbReference type="GO" id="GO:0030330">
    <property type="term" value="P:DNA damage response, signal transduction by p53 class mediator"/>
    <property type="evidence" value="ECO:0007669"/>
    <property type="project" value="TreeGrafter"/>
</dbReference>
<keyword evidence="12" id="KW-1185">Reference proteome</keyword>
<protein>
    <recommendedName>
        <fullName evidence="7">Ubiquitin carboxyl-terminal hydrolase</fullName>
        <ecNumber evidence="7">3.4.19.12</ecNumber>
    </recommendedName>
</protein>
<dbReference type="InterPro" id="IPR038765">
    <property type="entry name" value="Papain-like_cys_pep_sf"/>
</dbReference>
<keyword evidence="5 7" id="KW-0378">Hydrolase</keyword>
<accession>R7T7D9</accession>
<dbReference type="OrthoDB" id="429671at2759"/>
<evidence type="ECO:0000313" key="11">
    <source>
        <dbReference type="EnsemblMetazoa" id="CapteP168563"/>
    </source>
</evidence>